<dbReference type="PANTHER" id="PTHR43464:SF83">
    <property type="entry name" value="MALONYL-[ACYL-CARRIER PROTEIN] O-METHYLTRANSFERASE"/>
    <property type="match status" value="1"/>
</dbReference>
<reference evidence="2 3" key="1">
    <citation type="submission" date="2020-11" db="EMBL/GenBank/DDBJ databases">
        <title>Draft Genome Sequence and Secondary Metabolite Biosynthetic Potential of the Lysobacter niastensis Type strain DSM 18481.</title>
        <authorList>
            <person name="Turrini P."/>
            <person name="Artuso I."/>
            <person name="Tescari M."/>
            <person name="Lugli G.A."/>
            <person name="Frangipani E."/>
            <person name="Ventura M."/>
            <person name="Visca P."/>
        </authorList>
    </citation>
    <scope>NUCLEOTIDE SEQUENCE [LARGE SCALE GENOMIC DNA]</scope>
    <source>
        <strain evidence="2 3">DSM 18481</strain>
    </source>
</reference>
<evidence type="ECO:0000313" key="2">
    <source>
        <dbReference type="EMBL" id="MBF6025820.1"/>
    </source>
</evidence>
<dbReference type="GO" id="GO:0032259">
    <property type="term" value="P:methylation"/>
    <property type="evidence" value="ECO:0007669"/>
    <property type="project" value="UniProtKB-KW"/>
</dbReference>
<dbReference type="InterPro" id="IPR029063">
    <property type="entry name" value="SAM-dependent_MTases_sf"/>
</dbReference>
<name>A0ABS0B9Z9_9GAMM</name>
<protein>
    <submittedName>
        <fullName evidence="2">Class I SAM-dependent methyltransferase</fullName>
    </submittedName>
</protein>
<evidence type="ECO:0000259" key="1">
    <source>
        <dbReference type="Pfam" id="PF08241"/>
    </source>
</evidence>
<dbReference type="SUPFAM" id="SSF53335">
    <property type="entry name" value="S-adenosyl-L-methionine-dependent methyltransferases"/>
    <property type="match status" value="1"/>
</dbReference>
<evidence type="ECO:0000313" key="3">
    <source>
        <dbReference type="Proteomes" id="UP001429984"/>
    </source>
</evidence>
<dbReference type="RefSeq" id="WP_194932423.1">
    <property type="nucleotide sequence ID" value="NZ_JADLZT010000011.1"/>
</dbReference>
<accession>A0ABS0B9Z9</accession>
<dbReference type="PANTHER" id="PTHR43464">
    <property type="entry name" value="METHYLTRANSFERASE"/>
    <property type="match status" value="1"/>
</dbReference>
<organism evidence="2 3">
    <name type="scientific">Lysobacter niastensis</name>
    <dbReference type="NCBI Taxonomy" id="380629"/>
    <lineage>
        <taxon>Bacteria</taxon>
        <taxon>Pseudomonadati</taxon>
        <taxon>Pseudomonadota</taxon>
        <taxon>Gammaproteobacteria</taxon>
        <taxon>Lysobacterales</taxon>
        <taxon>Lysobacteraceae</taxon>
        <taxon>Lysobacter</taxon>
    </lineage>
</organism>
<dbReference type="Gene3D" id="3.40.50.150">
    <property type="entry name" value="Vaccinia Virus protein VP39"/>
    <property type="match status" value="1"/>
</dbReference>
<comment type="caution">
    <text evidence="2">The sequence shown here is derived from an EMBL/GenBank/DDBJ whole genome shotgun (WGS) entry which is preliminary data.</text>
</comment>
<proteinExistence type="predicted"/>
<dbReference type="InterPro" id="IPR013216">
    <property type="entry name" value="Methyltransf_11"/>
</dbReference>
<dbReference type="EMBL" id="JADLZT010000011">
    <property type="protein sequence ID" value="MBF6025820.1"/>
    <property type="molecule type" value="Genomic_DNA"/>
</dbReference>
<dbReference type="GO" id="GO:0008168">
    <property type="term" value="F:methyltransferase activity"/>
    <property type="evidence" value="ECO:0007669"/>
    <property type="project" value="UniProtKB-KW"/>
</dbReference>
<dbReference type="CDD" id="cd02440">
    <property type="entry name" value="AdoMet_MTases"/>
    <property type="match status" value="1"/>
</dbReference>
<keyword evidence="2" id="KW-0808">Transferase</keyword>
<keyword evidence="3" id="KW-1185">Reference proteome</keyword>
<keyword evidence="2" id="KW-0489">Methyltransferase</keyword>
<feature type="domain" description="Methyltransferase type 11" evidence="1">
    <location>
        <begin position="58"/>
        <end position="154"/>
    </location>
</feature>
<dbReference type="Proteomes" id="UP001429984">
    <property type="component" value="Unassembled WGS sequence"/>
</dbReference>
<gene>
    <name evidence="2" type="ORF">IU514_17465</name>
</gene>
<dbReference type="Pfam" id="PF08241">
    <property type="entry name" value="Methyltransf_11"/>
    <property type="match status" value="1"/>
</dbReference>
<sequence length="241" mass="27465">MKLPHFLTSYLKQSKELLEAHDESRAMSLAVGGDFEAVGVLEFCLLRQLGLEPGHNVIDVGCGSGRLAVQLKDYLTGPYVGIDVVPELYEYAQRLCNRDDWRFYSAPGTSIPEPDASADFVTFFSVFTHLQHEETYRYLQEAKRVLKPGGKIVFSFLEFRLPSHWFIFENSVKDERQDKVLNQFMDRDMIHAFAKHLDLKVAEMHDGHLPHIQLDRVVRWDNGSEMNGSGYLGQSVAVLTV</sequence>